<sequence length="264" mass="31092">MVTPATSSLRRQRSWDSGYMSDAGYDSPSRRLPHEGPTIETSDTTNYIRRKCDWEVDSVEESEDDGYGEHKDVDRCQYTFSQDQGKEYYDGYLAELQEELEGAQERLLMVEDKLKFWRRLYWRSRDEYYFSHGSSSNGSEQGDCPDDVSDDWQSLFDDKGEDGGDTRRKFVDELTWSDIKLSEFHLYQLELEVDEANEDCSMINAELVLCNFRIENYPPETWHFDKESGLLIWNSNRNQEVTADNFLSVPDHKRSLRYGRTKYN</sequence>
<dbReference type="EMBL" id="KI912123">
    <property type="protein sequence ID" value="ETS73221.1"/>
    <property type="molecule type" value="Genomic_DNA"/>
</dbReference>
<dbReference type="InParanoid" id="W3WKA0"/>
<dbReference type="KEGG" id="pfy:PFICI_15166"/>
<feature type="region of interest" description="Disordered" evidence="1">
    <location>
        <begin position="132"/>
        <end position="160"/>
    </location>
</feature>
<dbReference type="OrthoDB" id="10354348at2759"/>
<dbReference type="AlphaFoldDB" id="W3WKA0"/>
<dbReference type="Proteomes" id="UP000030651">
    <property type="component" value="Unassembled WGS sequence"/>
</dbReference>
<protein>
    <submittedName>
        <fullName evidence="2">Uncharacterized protein</fullName>
    </submittedName>
</protein>
<reference evidence="3" key="1">
    <citation type="journal article" date="2015" name="BMC Genomics">
        <title>Genomic and transcriptomic analysis of the endophytic fungus Pestalotiopsis fici reveals its lifestyle and high potential for synthesis of natural products.</title>
        <authorList>
            <person name="Wang X."/>
            <person name="Zhang X."/>
            <person name="Liu L."/>
            <person name="Xiang M."/>
            <person name="Wang W."/>
            <person name="Sun X."/>
            <person name="Che Y."/>
            <person name="Guo L."/>
            <person name="Liu G."/>
            <person name="Guo L."/>
            <person name="Wang C."/>
            <person name="Yin W.B."/>
            <person name="Stadler M."/>
            <person name="Zhang X."/>
            <person name="Liu X."/>
        </authorList>
    </citation>
    <scope>NUCLEOTIDE SEQUENCE [LARGE SCALE GENOMIC DNA]</scope>
    <source>
        <strain evidence="3">W106-1 / CGMCC3.15140</strain>
    </source>
</reference>
<keyword evidence="3" id="KW-1185">Reference proteome</keyword>
<accession>W3WKA0</accession>
<name>W3WKA0_PESFW</name>
<dbReference type="GeneID" id="19280179"/>
<proteinExistence type="predicted"/>
<evidence type="ECO:0000256" key="1">
    <source>
        <dbReference type="SAM" id="MobiDB-lite"/>
    </source>
</evidence>
<dbReference type="RefSeq" id="XP_007841938.1">
    <property type="nucleotide sequence ID" value="XM_007843747.1"/>
</dbReference>
<evidence type="ECO:0000313" key="3">
    <source>
        <dbReference type="Proteomes" id="UP000030651"/>
    </source>
</evidence>
<organism evidence="2 3">
    <name type="scientific">Pestalotiopsis fici (strain W106-1 / CGMCC3.15140)</name>
    <dbReference type="NCBI Taxonomy" id="1229662"/>
    <lineage>
        <taxon>Eukaryota</taxon>
        <taxon>Fungi</taxon>
        <taxon>Dikarya</taxon>
        <taxon>Ascomycota</taxon>
        <taxon>Pezizomycotina</taxon>
        <taxon>Sordariomycetes</taxon>
        <taxon>Xylariomycetidae</taxon>
        <taxon>Amphisphaeriales</taxon>
        <taxon>Sporocadaceae</taxon>
        <taxon>Pestalotiopsis</taxon>
    </lineage>
</organism>
<gene>
    <name evidence="2" type="ORF">PFICI_15166</name>
</gene>
<dbReference type="HOGENOM" id="CLU_1054140_0_0_1"/>
<feature type="region of interest" description="Disordered" evidence="1">
    <location>
        <begin position="1"/>
        <end position="42"/>
    </location>
</feature>
<evidence type="ECO:0000313" key="2">
    <source>
        <dbReference type="EMBL" id="ETS73221.1"/>
    </source>
</evidence>